<evidence type="ECO:0000313" key="3">
    <source>
        <dbReference type="Proteomes" id="UP001278500"/>
    </source>
</evidence>
<feature type="compositionally biased region" description="Low complexity" evidence="1">
    <location>
        <begin position="80"/>
        <end position="98"/>
    </location>
</feature>
<reference evidence="2" key="1">
    <citation type="journal article" date="2023" name="Mol. Phylogenet. Evol.">
        <title>Genome-scale phylogeny and comparative genomics of the fungal order Sordariales.</title>
        <authorList>
            <person name="Hensen N."/>
            <person name="Bonometti L."/>
            <person name="Westerberg I."/>
            <person name="Brannstrom I.O."/>
            <person name="Guillou S."/>
            <person name="Cros-Aarteil S."/>
            <person name="Calhoun S."/>
            <person name="Haridas S."/>
            <person name="Kuo A."/>
            <person name="Mondo S."/>
            <person name="Pangilinan J."/>
            <person name="Riley R."/>
            <person name="LaButti K."/>
            <person name="Andreopoulos B."/>
            <person name="Lipzen A."/>
            <person name="Chen C."/>
            <person name="Yan M."/>
            <person name="Daum C."/>
            <person name="Ng V."/>
            <person name="Clum A."/>
            <person name="Steindorff A."/>
            <person name="Ohm R.A."/>
            <person name="Martin F."/>
            <person name="Silar P."/>
            <person name="Natvig D.O."/>
            <person name="Lalanne C."/>
            <person name="Gautier V."/>
            <person name="Ament-Velasquez S.L."/>
            <person name="Kruys A."/>
            <person name="Hutchinson M.I."/>
            <person name="Powell A.J."/>
            <person name="Barry K."/>
            <person name="Miller A.N."/>
            <person name="Grigoriev I.V."/>
            <person name="Debuchy R."/>
            <person name="Gladieux P."/>
            <person name="Hiltunen Thoren M."/>
            <person name="Johannesson H."/>
        </authorList>
    </citation>
    <scope>NUCLEOTIDE SEQUENCE</scope>
    <source>
        <strain evidence="2">CBS 560.94</strain>
    </source>
</reference>
<dbReference type="RefSeq" id="XP_062680320.1">
    <property type="nucleotide sequence ID" value="XM_062829142.1"/>
</dbReference>
<evidence type="ECO:0000256" key="1">
    <source>
        <dbReference type="SAM" id="MobiDB-lite"/>
    </source>
</evidence>
<proteinExistence type="predicted"/>
<dbReference type="Proteomes" id="UP001278500">
    <property type="component" value="Unassembled WGS sequence"/>
</dbReference>
<sequence length="203" mass="23574">MSSDTKDTTMSSDSKDTTLENTFLTIEEMNTPIHRVILEPASLKAGFTSYEAFTRWLLSPAILPFWTEFERDFLQPLIASKKSNPNPNPNPKDTSSTPIPGGASELASEIPYPTYQLLPLLEAFFGTRHNLIKNPTKETWKPNHHIAWFFLKVWDRNHDEMPGQSSPWQGCYADKPKTWMMQLCWVLDGMTRFWDWGFLYWCF</sequence>
<protein>
    <submittedName>
        <fullName evidence="2">Uncharacterized protein</fullName>
    </submittedName>
</protein>
<accession>A0AAE0JCA7</accession>
<feature type="region of interest" description="Disordered" evidence="1">
    <location>
        <begin position="80"/>
        <end position="103"/>
    </location>
</feature>
<comment type="caution">
    <text evidence="2">The sequence shown here is derived from an EMBL/GenBank/DDBJ whole genome shotgun (WGS) entry which is preliminary data.</text>
</comment>
<dbReference type="GeneID" id="87866296"/>
<organism evidence="2 3">
    <name type="scientific">Neurospora tetraspora</name>
    <dbReference type="NCBI Taxonomy" id="94610"/>
    <lineage>
        <taxon>Eukaryota</taxon>
        <taxon>Fungi</taxon>
        <taxon>Dikarya</taxon>
        <taxon>Ascomycota</taxon>
        <taxon>Pezizomycotina</taxon>
        <taxon>Sordariomycetes</taxon>
        <taxon>Sordariomycetidae</taxon>
        <taxon>Sordariales</taxon>
        <taxon>Sordariaceae</taxon>
        <taxon>Neurospora</taxon>
    </lineage>
</organism>
<gene>
    <name evidence="2" type="ORF">B0H65DRAFT_540173</name>
</gene>
<dbReference type="EMBL" id="JAUEPP010000005">
    <property type="protein sequence ID" value="KAK3342527.1"/>
    <property type="molecule type" value="Genomic_DNA"/>
</dbReference>
<evidence type="ECO:0000313" key="2">
    <source>
        <dbReference type="EMBL" id="KAK3342527.1"/>
    </source>
</evidence>
<name>A0AAE0JCA7_9PEZI</name>
<dbReference type="AlphaFoldDB" id="A0AAE0JCA7"/>
<keyword evidence="3" id="KW-1185">Reference proteome</keyword>
<reference evidence="2" key="2">
    <citation type="submission" date="2023-06" db="EMBL/GenBank/DDBJ databases">
        <authorList>
            <consortium name="Lawrence Berkeley National Laboratory"/>
            <person name="Haridas S."/>
            <person name="Hensen N."/>
            <person name="Bonometti L."/>
            <person name="Westerberg I."/>
            <person name="Brannstrom I.O."/>
            <person name="Guillou S."/>
            <person name="Cros-Aarteil S."/>
            <person name="Calhoun S."/>
            <person name="Kuo A."/>
            <person name="Mondo S."/>
            <person name="Pangilinan J."/>
            <person name="Riley R."/>
            <person name="Labutti K."/>
            <person name="Andreopoulos B."/>
            <person name="Lipzen A."/>
            <person name="Chen C."/>
            <person name="Yanf M."/>
            <person name="Daum C."/>
            <person name="Ng V."/>
            <person name="Clum A."/>
            <person name="Steindorff A."/>
            <person name="Ohm R."/>
            <person name="Martin F."/>
            <person name="Silar P."/>
            <person name="Natvig D."/>
            <person name="Lalanne C."/>
            <person name="Gautier V."/>
            <person name="Ament-Velasquez S.L."/>
            <person name="Kruys A."/>
            <person name="Hutchinson M.I."/>
            <person name="Powell A.J."/>
            <person name="Barry K."/>
            <person name="Miller A.N."/>
            <person name="Grigoriev I.V."/>
            <person name="Debuchy R."/>
            <person name="Gladieux P."/>
            <person name="Thoren M.H."/>
            <person name="Johannesson H."/>
        </authorList>
    </citation>
    <scope>NUCLEOTIDE SEQUENCE</scope>
    <source>
        <strain evidence="2">CBS 560.94</strain>
    </source>
</reference>